<dbReference type="Proteomes" id="UP000053669">
    <property type="component" value="Unassembled WGS sequence"/>
</dbReference>
<dbReference type="Gene3D" id="1.10.287.1490">
    <property type="match status" value="1"/>
</dbReference>
<dbReference type="InterPro" id="IPR049082">
    <property type="entry name" value="T7SS_signal"/>
</dbReference>
<feature type="region of interest" description="Disordered" evidence="1">
    <location>
        <begin position="103"/>
        <end position="123"/>
    </location>
</feature>
<evidence type="ECO:0000313" key="3">
    <source>
        <dbReference type="EMBL" id="KUN63943.1"/>
    </source>
</evidence>
<reference evidence="3 4" key="1">
    <citation type="submission" date="2015-10" db="EMBL/GenBank/DDBJ databases">
        <title>Draft genome sequence of Streptomyces canus DSM 40017, type strain for the species Streptomyces canus.</title>
        <authorList>
            <person name="Ruckert C."/>
            <person name="Winkler A."/>
            <person name="Kalinowski J."/>
            <person name="Kampfer P."/>
            <person name="Glaeser S."/>
        </authorList>
    </citation>
    <scope>NUCLEOTIDE SEQUENCE [LARGE SCALE GENOMIC DNA]</scope>
    <source>
        <strain evidence="3 4">DSM 40017</strain>
    </source>
</reference>
<dbReference type="SUPFAM" id="SSF57997">
    <property type="entry name" value="Tropomyosin"/>
    <property type="match status" value="1"/>
</dbReference>
<protein>
    <recommendedName>
        <fullName evidence="2">Putative T7SS secretion signal domain-containing protein</fullName>
    </recommendedName>
</protein>
<proteinExistence type="predicted"/>
<name>A0A117R071_9ACTN</name>
<evidence type="ECO:0000256" key="1">
    <source>
        <dbReference type="SAM" id="MobiDB-lite"/>
    </source>
</evidence>
<dbReference type="EMBL" id="LMWU01000030">
    <property type="protein sequence ID" value="KUN63943.1"/>
    <property type="molecule type" value="Genomic_DNA"/>
</dbReference>
<accession>A0A117R071</accession>
<evidence type="ECO:0000259" key="2">
    <source>
        <dbReference type="Pfam" id="PF21725"/>
    </source>
</evidence>
<feature type="domain" description="Putative T7SS secretion signal" evidence="2">
    <location>
        <begin position="20"/>
        <end position="178"/>
    </location>
</feature>
<comment type="caution">
    <text evidence="3">The sequence shown here is derived from an EMBL/GenBank/DDBJ whole genome shotgun (WGS) entry which is preliminary data.</text>
</comment>
<dbReference type="AlphaFoldDB" id="A0A117R071"/>
<dbReference type="RefSeq" id="WP_059208612.1">
    <property type="nucleotide sequence ID" value="NZ_KQ948665.1"/>
</dbReference>
<gene>
    <name evidence="3" type="ORF">AQJ46_30545</name>
</gene>
<dbReference type="Pfam" id="PF21725">
    <property type="entry name" value="T7SS_signal"/>
    <property type="match status" value="1"/>
</dbReference>
<organism evidence="3 4">
    <name type="scientific">Streptomyces canus</name>
    <dbReference type="NCBI Taxonomy" id="58343"/>
    <lineage>
        <taxon>Bacteria</taxon>
        <taxon>Bacillati</taxon>
        <taxon>Actinomycetota</taxon>
        <taxon>Actinomycetes</taxon>
        <taxon>Kitasatosporales</taxon>
        <taxon>Streptomycetaceae</taxon>
        <taxon>Streptomyces</taxon>
        <taxon>Streptomyces aurantiacus group</taxon>
    </lineage>
</organism>
<evidence type="ECO:0000313" key="4">
    <source>
        <dbReference type="Proteomes" id="UP000053669"/>
    </source>
</evidence>
<sequence>MSDDWSGLGWNPTPGHPHLATDLSDSLLHTAETLQTTHQLLDSLSKESTWWSGEAAKAFTQKVTDLPDYLQRAHDSLQAAGGEIARWSDTLHDLKVRAGHYEADAEEARRKADQAERDYESARSDPDLRLAGRMFTDKAQLDDAQARLNGANERLDSAGRTLNSARNRLQDLIDDARKLETQHGDRAQEYADAIRRHASDYAPEGGAWEKFKDWWNEHGGDLLTVAATVVGIAAIFCPVLAPLAIGLSLAAAAQHTYQYVRSGKDMWPPTSKNLSEWATLGGDLLGAVPGVGPAIDGTKAAIEGGRTAFEAARGAETLARTGATVSQAVKSGGEAFNWAAKAADPSNPLVARPVEWAAAKLGSSQAAGAMAADVTQAVTTGALALPTAITLDPHYTDAWATPATNATVAGDGVMAGGLAVEPLQKIFAVARAL</sequence>
<dbReference type="STRING" id="58343.AQJ46_30545"/>